<name>A0A285UEC9_9HYPH</name>
<protein>
    <submittedName>
        <fullName evidence="2">Predicted lipoprotein with Yx(FWY)xxD motif</fullName>
    </submittedName>
</protein>
<dbReference type="InterPro" id="IPR014558">
    <property type="entry name" value="UCP029720"/>
</dbReference>
<feature type="signal peptide" evidence="1">
    <location>
        <begin position="1"/>
        <end position="21"/>
    </location>
</feature>
<evidence type="ECO:0000313" key="3">
    <source>
        <dbReference type="Proteomes" id="UP000219167"/>
    </source>
</evidence>
<keyword evidence="2" id="KW-0449">Lipoprotein</keyword>
<dbReference type="GO" id="GO:0043448">
    <property type="term" value="P:alkane catabolic process"/>
    <property type="evidence" value="ECO:0007669"/>
    <property type="project" value="TreeGrafter"/>
</dbReference>
<feature type="chain" id="PRO_5012425201" evidence="1">
    <location>
        <begin position="22"/>
        <end position="125"/>
    </location>
</feature>
<proteinExistence type="predicted"/>
<dbReference type="PIRSF" id="PIRSF029720">
    <property type="entry name" value="UCP029720"/>
    <property type="match status" value="1"/>
</dbReference>
<dbReference type="Pfam" id="PF03640">
    <property type="entry name" value="Lipoprotein_15"/>
    <property type="match status" value="2"/>
</dbReference>
<evidence type="ECO:0000313" key="2">
    <source>
        <dbReference type="EMBL" id="SOC40182.1"/>
    </source>
</evidence>
<dbReference type="PANTHER" id="PTHR39335">
    <property type="entry name" value="BLL4220 PROTEIN"/>
    <property type="match status" value="1"/>
</dbReference>
<sequence>MRKLLLASAAFILASAAAAVAAAPVKTVKTDKGEVLAGENGMTLYTYKNDMKDMSMCYDQCATNWPPYMAAADAKAEGAYTLVKRKDGQMQWAKDGMPLYFWIKDRKQGDATGDGVKGVWNAARP</sequence>
<dbReference type="AlphaFoldDB" id="A0A285UEC9"/>
<keyword evidence="3" id="KW-1185">Reference proteome</keyword>
<dbReference type="PANTHER" id="PTHR39335:SF1">
    <property type="entry name" value="BLL4220 PROTEIN"/>
    <property type="match status" value="1"/>
</dbReference>
<evidence type="ECO:0000256" key="1">
    <source>
        <dbReference type="SAM" id="SignalP"/>
    </source>
</evidence>
<accession>A0A285UEC9</accession>
<organism evidence="2 3">
    <name type="scientific">Rhizobium subbaraonis</name>
    <dbReference type="NCBI Taxonomy" id="908946"/>
    <lineage>
        <taxon>Bacteria</taxon>
        <taxon>Pseudomonadati</taxon>
        <taxon>Pseudomonadota</taxon>
        <taxon>Alphaproteobacteria</taxon>
        <taxon>Hyphomicrobiales</taxon>
        <taxon>Rhizobiaceae</taxon>
        <taxon>Rhizobium/Agrobacterium group</taxon>
        <taxon>Rhizobium</taxon>
    </lineage>
</organism>
<keyword evidence="1" id="KW-0732">Signal</keyword>
<dbReference type="EMBL" id="OBQD01000007">
    <property type="protein sequence ID" value="SOC40182.1"/>
    <property type="molecule type" value="Genomic_DNA"/>
</dbReference>
<gene>
    <name evidence="2" type="ORF">SAMN05892877_10744</name>
</gene>
<dbReference type="Proteomes" id="UP000219167">
    <property type="component" value="Unassembled WGS sequence"/>
</dbReference>
<reference evidence="2 3" key="1">
    <citation type="submission" date="2017-08" db="EMBL/GenBank/DDBJ databases">
        <authorList>
            <person name="de Groot N.N."/>
        </authorList>
    </citation>
    <scope>NUCLEOTIDE SEQUENCE [LARGE SCALE GENOMIC DNA]</scope>
    <source>
        <strain evidence="2 3">JC85</strain>
    </source>
</reference>
<dbReference type="OrthoDB" id="9800666at2"/>
<dbReference type="InterPro" id="IPR005297">
    <property type="entry name" value="Lipoprotein_repeat"/>
</dbReference>
<dbReference type="RefSeq" id="WP_097139520.1">
    <property type="nucleotide sequence ID" value="NZ_OBQD01000007.1"/>
</dbReference>